<keyword evidence="4" id="KW-0788">Thiol protease</keyword>
<dbReference type="Gene3D" id="3.40.395.10">
    <property type="entry name" value="Adenoviral Proteinase, Chain A"/>
    <property type="match status" value="1"/>
</dbReference>
<dbReference type="RefSeq" id="XP_030374515.1">
    <property type="nucleotide sequence ID" value="XM_030518655.1"/>
</dbReference>
<dbReference type="Pfam" id="PF02902">
    <property type="entry name" value="Peptidase_C48"/>
    <property type="match status" value="1"/>
</dbReference>
<evidence type="ECO:0000256" key="1">
    <source>
        <dbReference type="ARBA" id="ARBA00005234"/>
    </source>
</evidence>
<dbReference type="AlphaFoldDB" id="A0A6J2TGE5"/>
<proteinExistence type="inferred from homology"/>
<keyword evidence="3" id="KW-0378">Hydrolase</keyword>
<evidence type="ECO:0000256" key="3">
    <source>
        <dbReference type="ARBA" id="ARBA00022801"/>
    </source>
</evidence>
<name>A0A6J2TGE5_DROLE</name>
<comment type="similarity">
    <text evidence="1">Belongs to the peptidase C48 family.</text>
</comment>
<dbReference type="PANTHER" id="PTHR46468:SF1">
    <property type="entry name" value="SENTRIN-SPECIFIC PROTEASE 8"/>
    <property type="match status" value="1"/>
</dbReference>
<evidence type="ECO:0000313" key="7">
    <source>
        <dbReference type="RefSeq" id="XP_030374515.1"/>
    </source>
</evidence>
<evidence type="ECO:0000259" key="5">
    <source>
        <dbReference type="PROSITE" id="PS50600"/>
    </source>
</evidence>
<dbReference type="InterPro" id="IPR044613">
    <property type="entry name" value="Nep1/2-like"/>
</dbReference>
<dbReference type="Proteomes" id="UP000504634">
    <property type="component" value="Unplaced"/>
</dbReference>
<evidence type="ECO:0000256" key="2">
    <source>
        <dbReference type="ARBA" id="ARBA00022670"/>
    </source>
</evidence>
<dbReference type="GO" id="GO:0008234">
    <property type="term" value="F:cysteine-type peptidase activity"/>
    <property type="evidence" value="ECO:0007669"/>
    <property type="project" value="UniProtKB-KW"/>
</dbReference>
<protein>
    <submittedName>
        <fullName evidence="7">Sentrin-specific protease 8-like</fullName>
    </submittedName>
</protein>
<gene>
    <name evidence="7" type="primary">LOC115624069</name>
</gene>
<dbReference type="GO" id="GO:0019784">
    <property type="term" value="F:deNEDDylase activity"/>
    <property type="evidence" value="ECO:0007669"/>
    <property type="project" value="InterPro"/>
</dbReference>
<evidence type="ECO:0000313" key="6">
    <source>
        <dbReference type="Proteomes" id="UP000504634"/>
    </source>
</evidence>
<dbReference type="GeneID" id="115624069"/>
<reference evidence="7" key="1">
    <citation type="submission" date="2025-08" db="UniProtKB">
        <authorList>
            <consortium name="RefSeq"/>
        </authorList>
    </citation>
    <scope>IDENTIFICATION</scope>
    <source>
        <strain evidence="7">11010-0011.00</strain>
        <tissue evidence="7">Whole body</tissue>
    </source>
</reference>
<feature type="domain" description="Ubiquitin-like protease family profile" evidence="5">
    <location>
        <begin position="17"/>
        <end position="174"/>
    </location>
</feature>
<dbReference type="InterPro" id="IPR003653">
    <property type="entry name" value="Peptidase_C48_C"/>
</dbReference>
<accession>A0A6J2TGE5</accession>
<dbReference type="SUPFAM" id="SSF54001">
    <property type="entry name" value="Cysteine proteinases"/>
    <property type="match status" value="1"/>
</dbReference>
<dbReference type="PANTHER" id="PTHR46468">
    <property type="entry name" value="SENTRIN-SPECIFIC PROTEASE 8"/>
    <property type="match status" value="1"/>
</dbReference>
<keyword evidence="6" id="KW-1185">Reference proteome</keyword>
<keyword evidence="2" id="KW-0645">Protease</keyword>
<dbReference type="GO" id="GO:0000338">
    <property type="term" value="P:protein deneddylation"/>
    <property type="evidence" value="ECO:0007669"/>
    <property type="project" value="TreeGrafter"/>
</dbReference>
<dbReference type="GO" id="GO:0006508">
    <property type="term" value="P:proteolysis"/>
    <property type="evidence" value="ECO:0007669"/>
    <property type="project" value="UniProtKB-KW"/>
</dbReference>
<organism evidence="6 7">
    <name type="scientific">Drosophila lebanonensis</name>
    <name type="common">Fruit fly</name>
    <name type="synonym">Scaptodrosophila lebanonensis</name>
    <dbReference type="NCBI Taxonomy" id="7225"/>
    <lineage>
        <taxon>Eukaryota</taxon>
        <taxon>Metazoa</taxon>
        <taxon>Ecdysozoa</taxon>
        <taxon>Arthropoda</taxon>
        <taxon>Hexapoda</taxon>
        <taxon>Insecta</taxon>
        <taxon>Pterygota</taxon>
        <taxon>Neoptera</taxon>
        <taxon>Endopterygota</taxon>
        <taxon>Diptera</taxon>
        <taxon>Brachycera</taxon>
        <taxon>Muscomorpha</taxon>
        <taxon>Ephydroidea</taxon>
        <taxon>Drosophilidae</taxon>
        <taxon>Scaptodrosophila</taxon>
    </lineage>
</organism>
<sequence length="215" mass="24454">MSRRPNSDPIALSYFDSCLRLSDVRLLDGPHWLNDQILSFYYEYLSHSKYGADLLFIAPELTQCMKYMDEKELAEIFAQHKADKKSFIFFAINDNETAEAGGSHWSLLVYSRPENSFYHFDSSSGNNTAPSKEVMDKIKAQLGARQAKFRPTRCLQQVNGYDCGIHVICMTDHIADYVNRYDAVEGLPLLHIDTVKAKRAELLQLISSLGSKVTQ</sequence>
<dbReference type="InterPro" id="IPR038765">
    <property type="entry name" value="Papain-like_cys_pep_sf"/>
</dbReference>
<dbReference type="PROSITE" id="PS50600">
    <property type="entry name" value="ULP_PROTEASE"/>
    <property type="match status" value="1"/>
</dbReference>
<evidence type="ECO:0000256" key="4">
    <source>
        <dbReference type="ARBA" id="ARBA00022807"/>
    </source>
</evidence>
<dbReference type="OrthoDB" id="5065855at2759"/>